<dbReference type="PANTHER" id="PTHR43133:SF57">
    <property type="entry name" value="RNA POLYMERASE SIGMA-70 FACTOR"/>
    <property type="match status" value="1"/>
</dbReference>
<comment type="similarity">
    <text evidence="1 6">Belongs to the sigma-70 factor family. ECF subfamily.</text>
</comment>
<evidence type="ECO:0000256" key="5">
    <source>
        <dbReference type="ARBA" id="ARBA00023163"/>
    </source>
</evidence>
<accession>A0AAW9A5P9</accession>
<evidence type="ECO:0000256" key="1">
    <source>
        <dbReference type="ARBA" id="ARBA00010641"/>
    </source>
</evidence>
<dbReference type="PANTHER" id="PTHR43133">
    <property type="entry name" value="RNA POLYMERASE ECF-TYPE SIGMA FACTO"/>
    <property type="match status" value="1"/>
</dbReference>
<proteinExistence type="inferred from homology"/>
<dbReference type="CDD" id="cd06171">
    <property type="entry name" value="Sigma70_r4"/>
    <property type="match status" value="1"/>
</dbReference>
<dbReference type="GO" id="GO:0006352">
    <property type="term" value="P:DNA-templated transcription initiation"/>
    <property type="evidence" value="ECO:0007669"/>
    <property type="project" value="InterPro"/>
</dbReference>
<evidence type="ECO:0000313" key="10">
    <source>
        <dbReference type="Proteomes" id="UP001271648"/>
    </source>
</evidence>
<dbReference type="NCBIfam" id="TIGR02937">
    <property type="entry name" value="sigma70-ECF"/>
    <property type="match status" value="1"/>
</dbReference>
<gene>
    <name evidence="9" type="ORF">QTL97_06420</name>
</gene>
<organism evidence="9 10">
    <name type="scientific">Sporosarcina thermotolerans</name>
    <dbReference type="NCBI Taxonomy" id="633404"/>
    <lineage>
        <taxon>Bacteria</taxon>
        <taxon>Bacillati</taxon>
        <taxon>Bacillota</taxon>
        <taxon>Bacilli</taxon>
        <taxon>Bacillales</taxon>
        <taxon>Caryophanaceae</taxon>
        <taxon>Sporosarcina</taxon>
    </lineage>
</organism>
<dbReference type="InterPro" id="IPR007627">
    <property type="entry name" value="RNA_pol_sigma70_r2"/>
</dbReference>
<dbReference type="InterPro" id="IPR013249">
    <property type="entry name" value="RNA_pol_sigma70_r4_t2"/>
</dbReference>
<dbReference type="GO" id="GO:0003677">
    <property type="term" value="F:DNA binding"/>
    <property type="evidence" value="ECO:0007669"/>
    <property type="project" value="UniProtKB-KW"/>
</dbReference>
<dbReference type="InterPro" id="IPR036388">
    <property type="entry name" value="WH-like_DNA-bd_sf"/>
</dbReference>
<reference evidence="9 10" key="1">
    <citation type="submission" date="2023-06" db="EMBL/GenBank/DDBJ databases">
        <title>Sporosarcina sp. nov., isolated from Korean traditional fermented seafood 'Jeotgal'.</title>
        <authorList>
            <person name="Yang A.I."/>
            <person name="Shin N.-R."/>
        </authorList>
    </citation>
    <scope>NUCLEOTIDE SEQUENCE [LARGE SCALE GENOMIC DNA]</scope>
    <source>
        <strain evidence="9 10">KCTC43456</strain>
    </source>
</reference>
<keyword evidence="3 6" id="KW-0731">Sigma factor</keyword>
<dbReference type="GO" id="GO:0016987">
    <property type="term" value="F:sigma factor activity"/>
    <property type="evidence" value="ECO:0007669"/>
    <property type="project" value="UniProtKB-KW"/>
</dbReference>
<keyword evidence="5 6" id="KW-0804">Transcription</keyword>
<dbReference type="InterPro" id="IPR039425">
    <property type="entry name" value="RNA_pol_sigma-70-like"/>
</dbReference>
<dbReference type="SUPFAM" id="SSF88659">
    <property type="entry name" value="Sigma3 and sigma4 domains of RNA polymerase sigma factors"/>
    <property type="match status" value="1"/>
</dbReference>
<evidence type="ECO:0000256" key="4">
    <source>
        <dbReference type="ARBA" id="ARBA00023125"/>
    </source>
</evidence>
<evidence type="ECO:0000256" key="2">
    <source>
        <dbReference type="ARBA" id="ARBA00023015"/>
    </source>
</evidence>
<evidence type="ECO:0000259" key="7">
    <source>
        <dbReference type="Pfam" id="PF04542"/>
    </source>
</evidence>
<dbReference type="GO" id="GO:0006950">
    <property type="term" value="P:response to stress"/>
    <property type="evidence" value="ECO:0007669"/>
    <property type="project" value="UniProtKB-ARBA"/>
</dbReference>
<dbReference type="Proteomes" id="UP001271648">
    <property type="component" value="Unassembled WGS sequence"/>
</dbReference>
<feature type="domain" description="RNA polymerase sigma factor 70 region 4 type 2" evidence="8">
    <location>
        <begin position="115"/>
        <end position="166"/>
    </location>
</feature>
<dbReference type="InterPro" id="IPR000838">
    <property type="entry name" value="RNA_pol_sigma70_ECF_CS"/>
</dbReference>
<dbReference type="Gene3D" id="1.10.1740.10">
    <property type="match status" value="1"/>
</dbReference>
<keyword evidence="10" id="KW-1185">Reference proteome</keyword>
<dbReference type="PROSITE" id="PS01063">
    <property type="entry name" value="SIGMA70_ECF"/>
    <property type="match status" value="1"/>
</dbReference>
<feature type="domain" description="RNA polymerase sigma-70 region 2" evidence="7">
    <location>
        <begin position="26"/>
        <end position="87"/>
    </location>
</feature>
<dbReference type="SUPFAM" id="SSF88946">
    <property type="entry name" value="Sigma2 domain of RNA polymerase sigma factors"/>
    <property type="match status" value="1"/>
</dbReference>
<evidence type="ECO:0000256" key="3">
    <source>
        <dbReference type="ARBA" id="ARBA00023082"/>
    </source>
</evidence>
<dbReference type="InterPro" id="IPR013324">
    <property type="entry name" value="RNA_pol_sigma_r3/r4-like"/>
</dbReference>
<dbReference type="RefSeq" id="WP_283733500.1">
    <property type="nucleotide sequence ID" value="NZ_CP125968.1"/>
</dbReference>
<evidence type="ECO:0000256" key="6">
    <source>
        <dbReference type="RuleBase" id="RU000716"/>
    </source>
</evidence>
<dbReference type="Gene3D" id="1.10.10.10">
    <property type="entry name" value="Winged helix-like DNA-binding domain superfamily/Winged helix DNA-binding domain"/>
    <property type="match status" value="1"/>
</dbReference>
<comment type="caution">
    <text evidence="9">The sequence shown here is derived from an EMBL/GenBank/DDBJ whole genome shotgun (WGS) entry which is preliminary data.</text>
</comment>
<dbReference type="Pfam" id="PF04542">
    <property type="entry name" value="Sigma70_r2"/>
    <property type="match status" value="1"/>
</dbReference>
<evidence type="ECO:0000259" key="8">
    <source>
        <dbReference type="Pfam" id="PF08281"/>
    </source>
</evidence>
<dbReference type="Pfam" id="PF08281">
    <property type="entry name" value="Sigma70_r4_2"/>
    <property type="match status" value="1"/>
</dbReference>
<protein>
    <recommendedName>
        <fullName evidence="6">RNA polymerase sigma factor</fullName>
    </recommendedName>
</protein>
<keyword evidence="4 6" id="KW-0238">DNA-binding</keyword>
<sequence length="183" mass="21406">MPMKHDELGPNNTPIEEICRTTWEPLYRFIYYKVQNREEAQEITQETYIKAIPYFRKGRIESAKYLSFLKTIALNLIRDSWRKKQRRGTTIELDAIQPLEAAVDDETSLSDQRFLIEKALGQLNEEQRTVIELRILKGYSTAETAKIMDKNDGNIRVMQHRALQALASILKKMNENGGMRNER</sequence>
<dbReference type="InterPro" id="IPR013325">
    <property type="entry name" value="RNA_pol_sigma_r2"/>
</dbReference>
<dbReference type="EMBL" id="JAUBDJ010000003">
    <property type="protein sequence ID" value="MDW0116562.1"/>
    <property type="molecule type" value="Genomic_DNA"/>
</dbReference>
<evidence type="ECO:0000313" key="9">
    <source>
        <dbReference type="EMBL" id="MDW0116562.1"/>
    </source>
</evidence>
<keyword evidence="2 6" id="KW-0805">Transcription regulation</keyword>
<dbReference type="InterPro" id="IPR014284">
    <property type="entry name" value="RNA_pol_sigma-70_dom"/>
</dbReference>
<dbReference type="AlphaFoldDB" id="A0AAW9A5P9"/>
<name>A0AAW9A5P9_9BACL</name>